<name>A0A1B1BQ10_9MICO</name>
<proteinExistence type="predicted"/>
<dbReference type="SUPFAM" id="SSF56219">
    <property type="entry name" value="DNase I-like"/>
    <property type="match status" value="1"/>
</dbReference>
<reference evidence="2 3" key="1">
    <citation type="submission" date="2016-06" db="EMBL/GenBank/DDBJ databases">
        <title>Genome sequencing of Cryobacterium arcticum PAMC 27867.</title>
        <authorList>
            <person name="Lee J."/>
            <person name="Kim O.-S."/>
        </authorList>
    </citation>
    <scope>NUCLEOTIDE SEQUENCE [LARGE SCALE GENOMIC DNA]</scope>
    <source>
        <strain evidence="2 3">PAMC 27867</strain>
    </source>
</reference>
<dbReference type="CDD" id="cd09083">
    <property type="entry name" value="EEP-1"/>
    <property type="match status" value="1"/>
</dbReference>
<dbReference type="GO" id="GO:0000175">
    <property type="term" value="F:3'-5'-RNA exonuclease activity"/>
    <property type="evidence" value="ECO:0007669"/>
    <property type="project" value="TreeGrafter"/>
</dbReference>
<dbReference type="PANTHER" id="PTHR12121">
    <property type="entry name" value="CARBON CATABOLITE REPRESSOR PROTEIN 4"/>
    <property type="match status" value="1"/>
</dbReference>
<dbReference type="Proteomes" id="UP000092582">
    <property type="component" value="Chromosome 1"/>
</dbReference>
<dbReference type="Pfam" id="PF03372">
    <property type="entry name" value="Exo_endo_phos"/>
    <property type="match status" value="1"/>
</dbReference>
<dbReference type="AlphaFoldDB" id="A0A1B1BQ10"/>
<dbReference type="RefSeq" id="WP_066598530.1">
    <property type="nucleotide sequence ID" value="NZ_CP016282.1"/>
</dbReference>
<evidence type="ECO:0000313" key="3">
    <source>
        <dbReference type="Proteomes" id="UP000092582"/>
    </source>
</evidence>
<dbReference type="OrthoDB" id="9793162at2"/>
<feature type="domain" description="Endonuclease/exonuclease/phosphatase" evidence="1">
    <location>
        <begin position="18"/>
        <end position="268"/>
    </location>
</feature>
<dbReference type="Gene3D" id="3.60.10.10">
    <property type="entry name" value="Endonuclease/exonuclease/phosphatase"/>
    <property type="match status" value="1"/>
</dbReference>
<keyword evidence="3" id="KW-1185">Reference proteome</keyword>
<dbReference type="PANTHER" id="PTHR12121:SF36">
    <property type="entry name" value="ENDONUCLEASE_EXONUCLEASE_PHOSPHATASE DOMAIN-CONTAINING PROTEIN"/>
    <property type="match status" value="1"/>
</dbReference>
<dbReference type="InterPro" id="IPR036691">
    <property type="entry name" value="Endo/exonu/phosph_ase_sf"/>
</dbReference>
<sequence>MADAALIGRVNAPDLHVMTFNIRRRLPTLRPGSPDRWDTRKALVRRLLAAEQPSLIGVQEALPDQVEFLSDALGAGYDWVGRGRHPAGHDEHNPIFYDATRLRLTGWRQHALSDTPHEYGSRSWGNLTRRVAVAASFTDTATGASVLAVNTHFDHLSRRSRLRSAGFILTLVRDAYRLDPATTVAVTGDLNTSVNSEVYRRLTAPGRLRDSWAAASDRLTPEWGTFSHYRQPRPGGTRIDFVLVGPGVEVLSTGINAARFDGRAASDHEPVQAVLRAAGSPDPPHTVRPHID</sequence>
<dbReference type="InterPro" id="IPR005135">
    <property type="entry name" value="Endo/exonuclease/phosphatase"/>
</dbReference>
<dbReference type="EMBL" id="CP016282">
    <property type="protein sequence ID" value="ANP74615.1"/>
    <property type="molecule type" value="Genomic_DNA"/>
</dbReference>
<accession>A0A1B1BQ10</accession>
<protein>
    <recommendedName>
        <fullName evidence="1">Endonuclease/exonuclease/phosphatase domain-containing protein</fullName>
    </recommendedName>
</protein>
<dbReference type="STRING" id="670052.PA27867_3698"/>
<evidence type="ECO:0000313" key="2">
    <source>
        <dbReference type="EMBL" id="ANP74615.1"/>
    </source>
</evidence>
<dbReference type="KEGG" id="cart:PA27867_3698"/>
<evidence type="ECO:0000259" key="1">
    <source>
        <dbReference type="Pfam" id="PF03372"/>
    </source>
</evidence>
<dbReference type="InterPro" id="IPR050410">
    <property type="entry name" value="CCR4/nocturin_mRNA_transcr"/>
</dbReference>
<organism evidence="2 3">
    <name type="scientific">Cryobacterium arcticum</name>
    <dbReference type="NCBI Taxonomy" id="670052"/>
    <lineage>
        <taxon>Bacteria</taxon>
        <taxon>Bacillati</taxon>
        <taxon>Actinomycetota</taxon>
        <taxon>Actinomycetes</taxon>
        <taxon>Micrococcales</taxon>
        <taxon>Microbacteriaceae</taxon>
        <taxon>Cryobacterium</taxon>
    </lineage>
</organism>
<gene>
    <name evidence="2" type="ORF">PA27867_3698</name>
</gene>